<dbReference type="EMBL" id="SDPM01000003">
    <property type="protein sequence ID" value="RXZ86985.1"/>
    <property type="molecule type" value="Genomic_DNA"/>
</dbReference>
<name>A0A4Q2M4I9_9MICO</name>
<dbReference type="Proteomes" id="UP000292686">
    <property type="component" value="Unassembled WGS sequence"/>
</dbReference>
<evidence type="ECO:0000313" key="3">
    <source>
        <dbReference type="Proteomes" id="UP000292686"/>
    </source>
</evidence>
<organism evidence="2 3">
    <name type="scientific">Agromyces atrinae</name>
    <dbReference type="NCBI Taxonomy" id="592376"/>
    <lineage>
        <taxon>Bacteria</taxon>
        <taxon>Bacillati</taxon>
        <taxon>Actinomycetota</taxon>
        <taxon>Actinomycetes</taxon>
        <taxon>Micrococcales</taxon>
        <taxon>Microbacteriaceae</taxon>
        <taxon>Agromyces</taxon>
    </lineage>
</organism>
<keyword evidence="1" id="KW-1133">Transmembrane helix</keyword>
<accession>A0A4Q2M4I9</accession>
<evidence type="ECO:0000256" key="1">
    <source>
        <dbReference type="SAM" id="Phobius"/>
    </source>
</evidence>
<protein>
    <submittedName>
        <fullName evidence="2">DUF3105 domain-containing protein</fullName>
    </submittedName>
</protein>
<sequence>MARPDPSANLTVKQQRAAQRAAKLEEYKKREAKAKRNKRIGLWAGIVGGVAVLGLVAGSVFLMPRPATYSAGSAGAEIDGVELFDNGSNHVTTPVTYPQTPPAGGEHNPTWLNCGVYTEPVPNENAVHSLEHGALWVTYDPSISDDELAIIKEKLPSTYVILSPFEGLPSPIVISGWNSQLQLESASDERFEQFFEEYWKSDKVPEPGALCSGALDAPGKVS</sequence>
<keyword evidence="3" id="KW-1185">Reference proteome</keyword>
<gene>
    <name evidence="2" type="ORF">ESP50_07960</name>
</gene>
<keyword evidence="1" id="KW-0812">Transmembrane</keyword>
<feature type="transmembrane region" description="Helical" evidence="1">
    <location>
        <begin position="40"/>
        <end position="63"/>
    </location>
</feature>
<proteinExistence type="predicted"/>
<dbReference type="OrthoDB" id="164831at2"/>
<comment type="caution">
    <text evidence="2">The sequence shown here is derived from an EMBL/GenBank/DDBJ whole genome shotgun (WGS) entry which is preliminary data.</text>
</comment>
<dbReference type="Pfam" id="PF11303">
    <property type="entry name" value="DUF3105"/>
    <property type="match status" value="1"/>
</dbReference>
<dbReference type="AlphaFoldDB" id="A0A4Q2M4I9"/>
<keyword evidence="1" id="KW-0472">Membrane</keyword>
<evidence type="ECO:0000313" key="2">
    <source>
        <dbReference type="EMBL" id="RXZ86985.1"/>
    </source>
</evidence>
<reference evidence="2 3" key="1">
    <citation type="submission" date="2019-01" db="EMBL/GenBank/DDBJ databases">
        <title>Agromyces.</title>
        <authorList>
            <person name="Li J."/>
        </authorList>
    </citation>
    <scope>NUCLEOTIDE SEQUENCE [LARGE SCALE GENOMIC DNA]</scope>
    <source>
        <strain evidence="2 3">DSM 23870</strain>
    </source>
</reference>
<dbReference type="InterPro" id="IPR021454">
    <property type="entry name" value="DUF3105"/>
</dbReference>